<accession>A0A419S6P1</accession>
<evidence type="ECO:0000313" key="3">
    <source>
        <dbReference type="Proteomes" id="UP000283433"/>
    </source>
</evidence>
<protein>
    <recommendedName>
        <fullName evidence="4">Type IX secretion system membrane protein PorP/SprF</fullName>
    </recommendedName>
</protein>
<dbReference type="OrthoDB" id="1493187at2"/>
<dbReference type="InterPro" id="IPR019861">
    <property type="entry name" value="PorP/SprF_Bacteroidetes"/>
</dbReference>
<evidence type="ECO:0000313" key="2">
    <source>
        <dbReference type="EMBL" id="RKD17002.1"/>
    </source>
</evidence>
<dbReference type="RefSeq" id="WP_120181192.1">
    <property type="nucleotide sequence ID" value="NZ_MBTA01000012.1"/>
</dbReference>
<feature type="chain" id="PRO_5019233267" description="Type IX secretion system membrane protein PorP/SprF" evidence="1">
    <location>
        <begin position="24"/>
        <end position="342"/>
    </location>
</feature>
<organism evidence="2 3">
    <name type="scientific">Pelobium manganitolerans</name>
    <dbReference type="NCBI Taxonomy" id="1842495"/>
    <lineage>
        <taxon>Bacteria</taxon>
        <taxon>Pseudomonadati</taxon>
        <taxon>Bacteroidota</taxon>
        <taxon>Sphingobacteriia</taxon>
        <taxon>Sphingobacteriales</taxon>
        <taxon>Sphingobacteriaceae</taxon>
        <taxon>Pelobium</taxon>
    </lineage>
</organism>
<proteinExistence type="predicted"/>
<evidence type="ECO:0008006" key="4">
    <source>
        <dbReference type="Google" id="ProtNLM"/>
    </source>
</evidence>
<dbReference type="NCBIfam" id="TIGR03519">
    <property type="entry name" value="T9SS_PorP_fam"/>
    <property type="match status" value="1"/>
</dbReference>
<comment type="caution">
    <text evidence="2">The sequence shown here is derived from an EMBL/GenBank/DDBJ whole genome shotgun (WGS) entry which is preliminary data.</text>
</comment>
<gene>
    <name evidence="2" type="ORF">BCY91_02280</name>
</gene>
<dbReference type="AlphaFoldDB" id="A0A419S6P1"/>
<sequence length="342" mass="38287">MKEIARFLFWLSLAFAVTPFKFAAAQQKPQFTQYILNNYIVNPALAGIENYIDVKASHRQQWKGLDGSPETNYLSLHFPLGKKDEKTTATSFNMTGTGMYVHNYREDYAASEPHHGLGFIFMDDKAGQLKQISGSLTYAYHMGLSSRINIALGIGIGFLKTGLNATTLDPENDDDPALVAAQSGKIAPDLNIGFWMYDYNYFIGASVQQLLPQKTTIHGNDNFTNRKTVPHYFATAGYKFWLTDNISLIPSLMAKMAQPAPLSVDFNAKLAFKDKFWVGGSYRSAKVYSGILGFNISSLLHISYAYDFTRSQLNTVSDGTQEIMLGLTLNNKLKILQPTRFW</sequence>
<evidence type="ECO:0000256" key="1">
    <source>
        <dbReference type="SAM" id="SignalP"/>
    </source>
</evidence>
<dbReference type="Pfam" id="PF11751">
    <property type="entry name" value="PorP_SprF"/>
    <property type="match status" value="1"/>
</dbReference>
<reference evidence="2 3" key="1">
    <citation type="submission" date="2016-07" db="EMBL/GenBank/DDBJ databases">
        <title>Genome of Pelobium manganitolerans.</title>
        <authorList>
            <person name="Wu S."/>
            <person name="Wang G."/>
        </authorList>
    </citation>
    <scope>NUCLEOTIDE SEQUENCE [LARGE SCALE GENOMIC DNA]</scope>
    <source>
        <strain evidence="2 3">YS-25</strain>
    </source>
</reference>
<dbReference type="Proteomes" id="UP000283433">
    <property type="component" value="Unassembled WGS sequence"/>
</dbReference>
<feature type="signal peptide" evidence="1">
    <location>
        <begin position="1"/>
        <end position="23"/>
    </location>
</feature>
<dbReference type="EMBL" id="MBTA01000012">
    <property type="protein sequence ID" value="RKD17002.1"/>
    <property type="molecule type" value="Genomic_DNA"/>
</dbReference>
<name>A0A419S6P1_9SPHI</name>
<keyword evidence="3" id="KW-1185">Reference proteome</keyword>
<keyword evidence="1" id="KW-0732">Signal</keyword>